<dbReference type="HOGENOM" id="CLU_025617_1_0_9"/>
<proteinExistence type="predicted"/>
<protein>
    <recommendedName>
        <fullName evidence="1">Polysaccharide pyruvyl transferase domain-containing protein</fullName>
    </recommendedName>
</protein>
<dbReference type="STRING" id="515622.bpr_I0815"/>
<dbReference type="RefSeq" id="WP_013280214.1">
    <property type="nucleotide sequence ID" value="NC_014387.1"/>
</dbReference>
<dbReference type="KEGG" id="bpb:bpr_I0815"/>
<reference evidence="2 3" key="1">
    <citation type="journal article" date="2010" name="PLoS ONE">
        <title>The glycobiome of the rumen bacterium Butyrivibrio proteoclasticus B316(T) highlights adaptation to a polysaccharide-rich environment.</title>
        <authorList>
            <person name="Kelly W.J."/>
            <person name="Leahy S.C."/>
            <person name="Altermann E."/>
            <person name="Yeoman C.J."/>
            <person name="Dunne J.C."/>
            <person name="Kong Z."/>
            <person name="Pacheco D.M."/>
            <person name="Li D."/>
            <person name="Noel S.J."/>
            <person name="Moon C.D."/>
            <person name="Cookson A.L."/>
            <person name="Attwood G.T."/>
        </authorList>
    </citation>
    <scope>NUCLEOTIDE SEQUENCE [LARGE SCALE GENOMIC DNA]</scope>
    <source>
        <strain evidence="3">ATCC 51982 / DSM 14932 / B316</strain>
    </source>
</reference>
<dbReference type="Proteomes" id="UP000001299">
    <property type="component" value="Chromosome 1"/>
</dbReference>
<evidence type="ECO:0000259" key="1">
    <source>
        <dbReference type="Pfam" id="PF04230"/>
    </source>
</evidence>
<dbReference type="AlphaFoldDB" id="E0S183"/>
<keyword evidence="3" id="KW-1185">Reference proteome</keyword>
<evidence type="ECO:0000313" key="3">
    <source>
        <dbReference type="Proteomes" id="UP000001299"/>
    </source>
</evidence>
<dbReference type="InterPro" id="IPR007345">
    <property type="entry name" value="Polysacch_pyruvyl_Trfase"/>
</dbReference>
<organism evidence="2 3">
    <name type="scientific">Butyrivibrio proteoclasticus (strain ATCC 51982 / DSM 14932 / B316)</name>
    <name type="common">Clostridium proteoclasticum</name>
    <dbReference type="NCBI Taxonomy" id="515622"/>
    <lineage>
        <taxon>Bacteria</taxon>
        <taxon>Bacillati</taxon>
        <taxon>Bacillota</taxon>
        <taxon>Clostridia</taxon>
        <taxon>Lachnospirales</taxon>
        <taxon>Lachnospiraceae</taxon>
        <taxon>Butyrivibrio</taxon>
    </lineage>
</organism>
<sequence>MKIAGLTWWRGNYGSILQAYALQELISLYTNVEYEILDQYGEIASVGNLCDRLRRWGIKKTLKKIRWKFASSGFKARNEALQKFVDEKLRLSDYRYTEETIKECLNKYDGFICGSDQIWNPLLSSVNDIYWLGFAGEDKLKIAYAPSIGVDECNDDTAKTIRDNLKTFDFISSREQSSSDFLNYLLGDNLCETVLDPTLALPRDKWDEILPKPKLSSNIKYVFAYILRGNKEQRQLVEQYAIEHGLKVVSFPYLDSDYIEKYDKQFGDIQIYDASPTDFVQLIRGAEYIFTDSFHCTVFSILYHKLYCLFPKIGKTQNVRLNDLQQKFQIEDRMIKSNNLLEVNSLKPINWETVDENLDVWRKKSVSYLVNALEKRKV</sequence>
<feature type="domain" description="Polysaccharide pyruvyl transferase" evidence="1">
    <location>
        <begin position="12"/>
        <end position="305"/>
    </location>
</feature>
<accession>E0S183</accession>
<dbReference type="EMBL" id="CP001810">
    <property type="protein sequence ID" value="ADL33558.1"/>
    <property type="molecule type" value="Genomic_DNA"/>
</dbReference>
<name>E0S183_BUTPB</name>
<evidence type="ECO:0000313" key="2">
    <source>
        <dbReference type="EMBL" id="ADL33558.1"/>
    </source>
</evidence>
<gene>
    <name evidence="2" type="ordered locus">bpr_I0815</name>
</gene>
<dbReference type="Pfam" id="PF04230">
    <property type="entry name" value="PS_pyruv_trans"/>
    <property type="match status" value="1"/>
</dbReference>
<dbReference type="eggNOG" id="COG2327">
    <property type="taxonomic scope" value="Bacteria"/>
</dbReference>